<dbReference type="HOGENOM" id="CLU_007838_0_0_9"/>
<feature type="domain" description="UvrD-like helicase C-terminal" evidence="10">
    <location>
        <begin position="288"/>
        <end position="602"/>
    </location>
</feature>
<dbReference type="InterPro" id="IPR049035">
    <property type="entry name" value="ADDB_N"/>
</dbReference>
<evidence type="ECO:0000256" key="6">
    <source>
        <dbReference type="ARBA" id="ARBA00022839"/>
    </source>
</evidence>
<dbReference type="SUPFAM" id="SSF52980">
    <property type="entry name" value="Restriction endonuclease-like"/>
    <property type="match status" value="1"/>
</dbReference>
<keyword evidence="12" id="KW-1185">Reference proteome</keyword>
<evidence type="ECO:0000259" key="10">
    <source>
        <dbReference type="PROSITE" id="PS51217"/>
    </source>
</evidence>
<protein>
    <submittedName>
        <fullName evidence="11">Putative ATP-dependent nuclease subunit B</fullName>
    </submittedName>
</protein>
<evidence type="ECO:0000256" key="1">
    <source>
        <dbReference type="ARBA" id="ARBA00022722"/>
    </source>
</evidence>
<dbReference type="eggNOG" id="COG3857">
    <property type="taxonomic scope" value="Bacteria"/>
</dbReference>
<dbReference type="RefSeq" id="WP_006689423.1">
    <property type="nucleotide sequence ID" value="NZ_GG694006.1"/>
</dbReference>
<dbReference type="STRING" id="638302.HMPREF0908_0688"/>
<comment type="caution">
    <text evidence="11">The sequence shown here is derived from an EMBL/GenBank/DDBJ whole genome shotgun (WGS) entry which is preliminary data.</text>
</comment>
<evidence type="ECO:0000256" key="3">
    <source>
        <dbReference type="ARBA" id="ARBA00022763"/>
    </source>
</evidence>
<keyword evidence="6" id="KW-0269">Exonuclease</keyword>
<dbReference type="Gene3D" id="3.90.320.10">
    <property type="match status" value="1"/>
</dbReference>
<evidence type="ECO:0000256" key="5">
    <source>
        <dbReference type="ARBA" id="ARBA00022806"/>
    </source>
</evidence>
<dbReference type="GO" id="GO:0006281">
    <property type="term" value="P:DNA repair"/>
    <property type="evidence" value="ECO:0007669"/>
    <property type="project" value="UniProtKB-KW"/>
</dbReference>
<dbReference type="Pfam" id="PF12705">
    <property type="entry name" value="PDDEXK_1"/>
    <property type="match status" value="1"/>
</dbReference>
<dbReference type="PANTHER" id="PTHR30591:SF1">
    <property type="entry name" value="RECBCD ENZYME SUBUNIT RECC"/>
    <property type="match status" value="1"/>
</dbReference>
<keyword evidence="4" id="KW-0378">Hydrolase</keyword>
<dbReference type="InterPro" id="IPR014017">
    <property type="entry name" value="DNA_helicase_UvrD-like_C"/>
</dbReference>
<dbReference type="Pfam" id="PF21445">
    <property type="entry name" value="ADDB_N"/>
    <property type="match status" value="1"/>
</dbReference>
<name>C4V2E4_9FIRM</name>
<dbReference type="GO" id="GO:0004386">
    <property type="term" value="F:helicase activity"/>
    <property type="evidence" value="ECO:0007669"/>
    <property type="project" value="UniProtKB-KW"/>
</dbReference>
<gene>
    <name evidence="11" type="ORF">HMPREF0908_0688</name>
</gene>
<keyword evidence="3" id="KW-0227">DNA damage</keyword>
<dbReference type="InterPro" id="IPR011604">
    <property type="entry name" value="PDDEXK-like_dom_sf"/>
</dbReference>
<proteinExistence type="predicted"/>
<accession>C4V2E4</accession>
<evidence type="ECO:0000313" key="12">
    <source>
        <dbReference type="Proteomes" id="UP000005309"/>
    </source>
</evidence>
<dbReference type="Gene3D" id="3.40.50.300">
    <property type="entry name" value="P-loop containing nucleotide triphosphate hydrolases"/>
    <property type="match status" value="4"/>
</dbReference>
<dbReference type="OrthoDB" id="9758506at2"/>
<dbReference type="PANTHER" id="PTHR30591">
    <property type="entry name" value="RECBCD ENZYME SUBUNIT RECC"/>
    <property type="match status" value="1"/>
</dbReference>
<dbReference type="GO" id="GO:0004527">
    <property type="term" value="F:exonuclease activity"/>
    <property type="evidence" value="ECO:0007669"/>
    <property type="project" value="UniProtKB-KW"/>
</dbReference>
<keyword evidence="8" id="KW-0238">DNA-binding</keyword>
<keyword evidence="9" id="KW-0234">DNA repair</keyword>
<evidence type="ECO:0000256" key="7">
    <source>
        <dbReference type="ARBA" id="ARBA00022840"/>
    </source>
</evidence>
<keyword evidence="2" id="KW-0547">Nucleotide-binding</keyword>
<dbReference type="GO" id="GO:0003677">
    <property type="term" value="F:DNA binding"/>
    <property type="evidence" value="ECO:0007669"/>
    <property type="project" value="UniProtKB-KW"/>
</dbReference>
<dbReference type="InterPro" id="IPR038726">
    <property type="entry name" value="PDDEXK_AddAB-type"/>
</dbReference>
<dbReference type="AlphaFoldDB" id="C4V2E4"/>
<dbReference type="GO" id="GO:0005524">
    <property type="term" value="F:ATP binding"/>
    <property type="evidence" value="ECO:0007669"/>
    <property type="project" value="UniProtKB-KW"/>
</dbReference>
<evidence type="ECO:0000256" key="8">
    <source>
        <dbReference type="ARBA" id="ARBA00023125"/>
    </source>
</evidence>
<dbReference type="GO" id="GO:0006310">
    <property type="term" value="P:DNA recombination"/>
    <property type="evidence" value="ECO:0007669"/>
    <property type="project" value="TreeGrafter"/>
</dbReference>
<keyword evidence="1" id="KW-0540">Nuclease</keyword>
<reference evidence="11 12" key="1">
    <citation type="submission" date="2009-04" db="EMBL/GenBank/DDBJ databases">
        <authorList>
            <person name="Qin X."/>
            <person name="Bachman B."/>
            <person name="Battles P."/>
            <person name="Bell A."/>
            <person name="Bess C."/>
            <person name="Bickham C."/>
            <person name="Chaboub L."/>
            <person name="Chen D."/>
            <person name="Coyle M."/>
            <person name="Deiros D.R."/>
            <person name="Dinh H."/>
            <person name="Forbes L."/>
            <person name="Fowler G."/>
            <person name="Francisco L."/>
            <person name="Fu Q."/>
            <person name="Gubbala S."/>
            <person name="Hale W."/>
            <person name="Han Y."/>
            <person name="Hemphill L."/>
            <person name="Highlander S.K."/>
            <person name="Hirani K."/>
            <person name="Hogues M."/>
            <person name="Jackson L."/>
            <person name="Jakkamsetti A."/>
            <person name="Javaid M."/>
            <person name="Jiang H."/>
            <person name="Korchina V."/>
            <person name="Kovar C."/>
            <person name="Lara F."/>
            <person name="Lee S."/>
            <person name="Mata R."/>
            <person name="Mathew T."/>
            <person name="Moen C."/>
            <person name="Morales K."/>
            <person name="Munidasa M."/>
            <person name="Nazareth L."/>
            <person name="Ngo R."/>
            <person name="Nguyen L."/>
            <person name="Okwuonu G."/>
            <person name="Ongeri F."/>
            <person name="Patil S."/>
            <person name="Petrosino J."/>
            <person name="Pham C."/>
            <person name="Pham P."/>
            <person name="Pu L.-L."/>
            <person name="Puazo M."/>
            <person name="Raj R."/>
            <person name="Reid J."/>
            <person name="Rouhana J."/>
            <person name="Saada N."/>
            <person name="Shang Y."/>
            <person name="Simmons D."/>
            <person name="Thornton R."/>
            <person name="Warren J."/>
            <person name="Weissenberger G."/>
            <person name="Zhang J."/>
            <person name="Zhang L."/>
            <person name="Zhou C."/>
            <person name="Zhu D."/>
            <person name="Muzny D."/>
            <person name="Worley K."/>
            <person name="Gibbs R."/>
        </authorList>
    </citation>
    <scope>NUCLEOTIDE SEQUENCE [LARGE SCALE GENOMIC DNA]</scope>
    <source>
        <strain evidence="11 12">ATCC 43531</strain>
    </source>
</reference>
<dbReference type="Gene3D" id="6.10.140.1030">
    <property type="match status" value="1"/>
</dbReference>
<dbReference type="EMBL" id="ACLA01000010">
    <property type="protein sequence ID" value="EEQ48958.1"/>
    <property type="molecule type" value="Genomic_DNA"/>
</dbReference>
<dbReference type="SUPFAM" id="SSF52540">
    <property type="entry name" value="P-loop containing nucleoside triphosphate hydrolases"/>
    <property type="match status" value="1"/>
</dbReference>
<dbReference type="Proteomes" id="UP000005309">
    <property type="component" value="Unassembled WGS sequence"/>
</dbReference>
<evidence type="ECO:0000256" key="4">
    <source>
        <dbReference type="ARBA" id="ARBA00022801"/>
    </source>
</evidence>
<dbReference type="InterPro" id="IPR027417">
    <property type="entry name" value="P-loop_NTPase"/>
</dbReference>
<dbReference type="PROSITE" id="PS51217">
    <property type="entry name" value="UVRD_HELICASE_CTER"/>
    <property type="match status" value="1"/>
</dbReference>
<evidence type="ECO:0000256" key="2">
    <source>
        <dbReference type="ARBA" id="ARBA00022741"/>
    </source>
</evidence>
<dbReference type="InterPro" id="IPR011335">
    <property type="entry name" value="Restrct_endonuc-II-like"/>
</dbReference>
<evidence type="ECO:0000313" key="11">
    <source>
        <dbReference type="EMBL" id="EEQ48958.1"/>
    </source>
</evidence>
<keyword evidence="7" id="KW-0067">ATP-binding</keyword>
<sequence length="1198" mass="135976">MTARLEFIIGRSGTGKTYDCLTAMKDVLREEPLGRQRILLVPEHMTYAAERALAEALTHGAGFLQVYVFGFRRLGRQVLLETGGEHLPRISDIGRRILLKDILLQHSRELSVFQRSVHKRGFTEVLGHTIAELKRDRLSSDHLRQAADVSTGEHARLSAKLTELATIMDELAARMEGRLTDHTDRMERLAAQLIDAPFLRGAELWVDGFDFFNPQELAVFRALFRVVDTVHVSLTMDGRDDGTHVFTNLPENIYDTGLFARSYQTMHLLQQIFTEEQPSAEIGIRLMPVQHRARTEGLRLLEAQLFGHGHITPAKDDSIRIVEAANPRLEVETAAADILRLARDNGYRYREIAVLVRDVDLYGDLLSLAFADCGIPFYLDVKRPSAHHPLAELLRAVAQMTWRGWAYETVFRALRTGFFPLLGTEEDEDAPPLCADWQEAVDRLENYCLAYGIRSESQWTATEPWDFVQRRVTEHELHLDEEEERLREEQWLDHLRRRIAEPLSLLTGHLRRHESTARVRTKALYDFLDELCVPQTLRLWSETADREGRLADAAAHRQIWSSCMALFDQLVEVRGDDPLSSRDYEELLSDGLDAMSIALIPPGLDHVTVASFDQNSIAGARAVFVIGANAGIMPRAGTTSGVFSDTELLFIGESLQTAGADSGHTVFGGRTQQSFLERYQLYRGFTEARDYLWVSYALSSVDGSTLAPSPLIARLRRISSSFFSIPLALAGRDDPLLLSAPYPAFSHLTAALREKKERGEMPAMWGDVYNWMLQDAVMQPLLRRMLHGLFLPPREVSIPAPVAARLFTRDRRLSGSTTRLETFRQCPFRHFAMYGLRLQQRDRYEFQSNDFGTLLHGILRGYGEWVRSAYGNDWCAALAEAPEKIEELLQELIPQVHSTVLMSRASYRHRIERIRCTAQQTIQHLTSWAAASSFHPYGFEISFGRRNDGVRLADFPLADGMTLSLRGQIDRLDVMDHHAYYLVLDYKTGATSLLLPEIRHGLKMQLLLYLFVVRSILDTGEVFPAGMLYAPVKNPIVPCNVRLDETALRRRVMKGMALTGMLLDDADIMKQLDQAADHICISFNKDNSLSKSSAKFMRSREEFQQLLSFLPQLIRATAEDILHGDIRVYPYRFQDRNACTYCDYHTICAFDPTLRPGDVYHDIADNAQEAMEEIARIVEEVDRDGGSADIHSRPTARD</sequence>
<evidence type="ECO:0000256" key="9">
    <source>
        <dbReference type="ARBA" id="ARBA00023204"/>
    </source>
</evidence>
<keyword evidence="5" id="KW-0347">Helicase</keyword>
<organism evidence="11 12">
    <name type="scientific">Selenomonas flueggei ATCC 43531</name>
    <dbReference type="NCBI Taxonomy" id="638302"/>
    <lineage>
        <taxon>Bacteria</taxon>
        <taxon>Bacillati</taxon>
        <taxon>Bacillota</taxon>
        <taxon>Negativicutes</taxon>
        <taxon>Selenomonadales</taxon>
        <taxon>Selenomonadaceae</taxon>
        <taxon>Selenomonas</taxon>
    </lineage>
</organism>